<sequence>MCTGIKINYPGGHVLGRTMDLEAPVDYNILYLPKDYPVAENLLGGYHHSQYKMLGVGFRNMDPLKDGVNEHGLIGITNDFGGFGLYDDQVDQSKTNVSAFYFMNYILANCRDIDEVLKILPTIHISSRDLKGNKVITPIFHFMFSDSKQNCIVVEPNKKKLKVYQNPYGIMTNAPKFSSHVKLLETTFDKENLDRFNGAKNLPGGYDPKSRFLKAYYLAQQTLDNHNSNSAFGNLYRVLSAVALPKGFIPNQKYHSYTYTVYLSAYDSQSKRLTIQAAENPMVYSMSFDDIQNQSARQVIYISQQFSYQNIK</sequence>
<dbReference type="PANTHER" id="PTHR35527">
    <property type="entry name" value="CHOLOYLGLYCINE HYDROLASE"/>
    <property type="match status" value="1"/>
</dbReference>
<organism evidence="4 5">
    <name type="scientific">Facklamia miroungae</name>
    <dbReference type="NCBI Taxonomy" id="120956"/>
    <lineage>
        <taxon>Bacteria</taxon>
        <taxon>Bacillati</taxon>
        <taxon>Bacillota</taxon>
        <taxon>Bacilli</taxon>
        <taxon>Lactobacillales</taxon>
        <taxon>Aerococcaceae</taxon>
        <taxon>Facklamia</taxon>
    </lineage>
</organism>
<keyword evidence="2 4" id="KW-0378">Hydrolase</keyword>
<name>A0A1G7QHQ2_9LACT</name>
<dbReference type="Pfam" id="PF02275">
    <property type="entry name" value="CBAH"/>
    <property type="match status" value="1"/>
</dbReference>
<evidence type="ECO:0000259" key="3">
    <source>
        <dbReference type="Pfam" id="PF02275"/>
    </source>
</evidence>
<evidence type="ECO:0000256" key="2">
    <source>
        <dbReference type="ARBA" id="ARBA00022801"/>
    </source>
</evidence>
<protein>
    <submittedName>
        <fullName evidence="4">Choloylglycine hydrolase</fullName>
    </submittedName>
</protein>
<dbReference type="SUPFAM" id="SSF56235">
    <property type="entry name" value="N-terminal nucleophile aminohydrolases (Ntn hydrolases)"/>
    <property type="match status" value="1"/>
</dbReference>
<proteinExistence type="inferred from homology"/>
<dbReference type="GO" id="GO:0016787">
    <property type="term" value="F:hydrolase activity"/>
    <property type="evidence" value="ECO:0007669"/>
    <property type="project" value="UniProtKB-KW"/>
</dbReference>
<gene>
    <name evidence="4" type="ORF">SAMN05421791_10296</name>
</gene>
<keyword evidence="5" id="KW-1185">Reference proteome</keyword>
<comment type="similarity">
    <text evidence="1">Belongs to the peptidase C59 family.</text>
</comment>
<dbReference type="STRING" id="120956.SAMN05421791_10296"/>
<reference evidence="4 5" key="1">
    <citation type="submission" date="2016-10" db="EMBL/GenBank/DDBJ databases">
        <authorList>
            <person name="de Groot N.N."/>
        </authorList>
    </citation>
    <scope>NUCLEOTIDE SEQUENCE [LARGE SCALE GENOMIC DNA]</scope>
    <source>
        <strain evidence="4 5">ATCC BAA-466</strain>
    </source>
</reference>
<accession>A0A1G7QHQ2</accession>
<dbReference type="EMBL" id="FNCK01000002">
    <property type="protein sequence ID" value="SDF98097.1"/>
    <property type="molecule type" value="Genomic_DNA"/>
</dbReference>
<dbReference type="OrthoDB" id="9794717at2"/>
<dbReference type="Gene3D" id="3.60.60.10">
    <property type="entry name" value="Penicillin V Acylase, Chain A"/>
    <property type="match status" value="1"/>
</dbReference>
<dbReference type="InterPro" id="IPR029055">
    <property type="entry name" value="Ntn_hydrolases_N"/>
</dbReference>
<dbReference type="PANTHER" id="PTHR35527:SF2">
    <property type="entry name" value="HYDROLASE"/>
    <property type="match status" value="1"/>
</dbReference>
<dbReference type="AlphaFoldDB" id="A0A1G7QHQ2"/>
<dbReference type="Proteomes" id="UP000199708">
    <property type="component" value="Unassembled WGS sequence"/>
</dbReference>
<feature type="domain" description="Choloylglycine hydrolase/NAAA C-terminal" evidence="3">
    <location>
        <begin position="2"/>
        <end position="291"/>
    </location>
</feature>
<evidence type="ECO:0000313" key="4">
    <source>
        <dbReference type="EMBL" id="SDF98097.1"/>
    </source>
</evidence>
<dbReference type="InterPro" id="IPR052193">
    <property type="entry name" value="Peptidase_C59"/>
</dbReference>
<dbReference type="RefSeq" id="WP_090289188.1">
    <property type="nucleotide sequence ID" value="NZ_FNCK01000002.1"/>
</dbReference>
<evidence type="ECO:0000313" key="5">
    <source>
        <dbReference type="Proteomes" id="UP000199708"/>
    </source>
</evidence>
<evidence type="ECO:0000256" key="1">
    <source>
        <dbReference type="ARBA" id="ARBA00006625"/>
    </source>
</evidence>
<dbReference type="InterPro" id="IPR029132">
    <property type="entry name" value="CBAH/NAAA_C"/>
</dbReference>